<dbReference type="AlphaFoldDB" id="A0A485LKS3"/>
<gene>
    <name evidence="2" type="primary">Aste57867_22729</name>
    <name evidence="1" type="ORF">As57867_022659</name>
    <name evidence="2" type="ORF">ASTE57867_22729</name>
</gene>
<evidence type="ECO:0000313" key="3">
    <source>
        <dbReference type="Proteomes" id="UP000332933"/>
    </source>
</evidence>
<sequence length="100" mass="10082">MATTAATIEVTWDIADDGDDVGADVVDGGLVVVPLAEPPLLPLVGATVVVMPPPLPLVGATVVVMPLPLPLVGAPVVVTPLPLVLLPEPVTLVPNQKEMG</sequence>
<dbReference type="EMBL" id="VJMH01007169">
    <property type="protein sequence ID" value="KAF0685370.1"/>
    <property type="molecule type" value="Genomic_DNA"/>
</dbReference>
<accession>A0A485LKS3</accession>
<protein>
    <submittedName>
        <fullName evidence="2">Aste57867_22729 protein</fullName>
    </submittedName>
</protein>
<proteinExistence type="predicted"/>
<dbReference type="Proteomes" id="UP000332933">
    <property type="component" value="Unassembled WGS sequence"/>
</dbReference>
<dbReference type="EMBL" id="CAADRA010007195">
    <property type="protein sequence ID" value="VFT99382.1"/>
    <property type="molecule type" value="Genomic_DNA"/>
</dbReference>
<keyword evidence="3" id="KW-1185">Reference proteome</keyword>
<evidence type="ECO:0000313" key="1">
    <source>
        <dbReference type="EMBL" id="KAF0685370.1"/>
    </source>
</evidence>
<reference evidence="2 3" key="1">
    <citation type="submission" date="2019-03" db="EMBL/GenBank/DDBJ databases">
        <authorList>
            <person name="Gaulin E."/>
            <person name="Dumas B."/>
        </authorList>
    </citation>
    <scope>NUCLEOTIDE SEQUENCE [LARGE SCALE GENOMIC DNA]</scope>
    <source>
        <strain evidence="2">CBS 568.67</strain>
    </source>
</reference>
<name>A0A485LKS3_9STRA</name>
<reference evidence="1" key="2">
    <citation type="submission" date="2019-06" db="EMBL/GenBank/DDBJ databases">
        <title>Genomics analysis of Aphanomyces spp. identifies a new class of oomycete effector associated with host adaptation.</title>
        <authorList>
            <person name="Gaulin E."/>
        </authorList>
    </citation>
    <scope>NUCLEOTIDE SEQUENCE</scope>
    <source>
        <strain evidence="1">CBS 578.67</strain>
    </source>
</reference>
<organism evidence="2 3">
    <name type="scientific">Aphanomyces stellatus</name>
    <dbReference type="NCBI Taxonomy" id="120398"/>
    <lineage>
        <taxon>Eukaryota</taxon>
        <taxon>Sar</taxon>
        <taxon>Stramenopiles</taxon>
        <taxon>Oomycota</taxon>
        <taxon>Saprolegniomycetes</taxon>
        <taxon>Saprolegniales</taxon>
        <taxon>Verrucalvaceae</taxon>
        <taxon>Aphanomyces</taxon>
    </lineage>
</organism>
<evidence type="ECO:0000313" key="2">
    <source>
        <dbReference type="EMBL" id="VFT99382.1"/>
    </source>
</evidence>